<dbReference type="OrthoDB" id="760436at2759"/>
<feature type="compositionally biased region" description="Low complexity" evidence="2">
    <location>
        <begin position="15"/>
        <end position="48"/>
    </location>
</feature>
<feature type="region of interest" description="Disordered" evidence="2">
    <location>
        <begin position="294"/>
        <end position="319"/>
    </location>
</feature>
<evidence type="ECO:0000313" key="4">
    <source>
        <dbReference type="Proteomes" id="UP000663760"/>
    </source>
</evidence>
<protein>
    <submittedName>
        <fullName evidence="3">Uncharacterized protein</fullName>
    </submittedName>
</protein>
<organism evidence="3 4">
    <name type="scientific">Spirodela intermedia</name>
    <name type="common">Intermediate duckweed</name>
    <dbReference type="NCBI Taxonomy" id="51605"/>
    <lineage>
        <taxon>Eukaryota</taxon>
        <taxon>Viridiplantae</taxon>
        <taxon>Streptophyta</taxon>
        <taxon>Embryophyta</taxon>
        <taxon>Tracheophyta</taxon>
        <taxon>Spermatophyta</taxon>
        <taxon>Magnoliopsida</taxon>
        <taxon>Liliopsida</taxon>
        <taxon>Araceae</taxon>
        <taxon>Lemnoideae</taxon>
        <taxon>Spirodela</taxon>
    </lineage>
</organism>
<feature type="region of interest" description="Disordered" evidence="2">
    <location>
        <begin position="1"/>
        <end position="81"/>
    </location>
</feature>
<evidence type="ECO:0000256" key="1">
    <source>
        <dbReference type="SAM" id="Coils"/>
    </source>
</evidence>
<evidence type="ECO:0000313" key="3">
    <source>
        <dbReference type="EMBL" id="CAA7387910.1"/>
    </source>
</evidence>
<feature type="compositionally biased region" description="Polar residues" evidence="2">
    <location>
        <begin position="300"/>
        <end position="314"/>
    </location>
</feature>
<keyword evidence="1" id="KW-0175">Coiled coil</keyword>
<proteinExistence type="predicted"/>
<sequence>MAHAAGATRPASRYAAVGSAVSSSPTPSPSSSSGKDVSSLRRLISASGGRRGGGVSEGGSSSHGSSGAVVRMAPGDVAVKNGRDLGSMVRKFMEKRSKPKTGSSNTVKLVGTPAQIEEDLKRAVGATGKGSNLSTFHRKLFQKGKSGDAVPAKALTEAKLNTRTLAMVLRSERELLDQNREHESVILKLQSQLEDKEREVEKLKDLCLKQREEIKTLKDAILFPNAANGPLQVLQENQGPELQEANQVIPTLQKQVRSLTGQLQSLVEDLAEVRADKYSARSCFEGYTLSPRTPECDHGSANSLEFSSAEQTIPGSPDDAFLEDLNPCLTPCSSKAKPKEYNENAGHNYSQGDGSLGIRIVSGSEFFNSRSAAIDSNSLSEDKLFGLFM</sequence>
<accession>A0A7I8JW15</accession>
<dbReference type="PANTHER" id="PTHR35493">
    <property type="entry name" value="STRUCTURAL MAINTENANCE OF CHROMOSOMES PROTEIN"/>
    <property type="match status" value="1"/>
</dbReference>
<reference evidence="3" key="1">
    <citation type="submission" date="2020-02" db="EMBL/GenBank/DDBJ databases">
        <authorList>
            <person name="Scholz U."/>
            <person name="Mascher M."/>
            <person name="Fiebig A."/>
        </authorList>
    </citation>
    <scope>NUCLEOTIDE SEQUENCE</scope>
</reference>
<evidence type="ECO:0000256" key="2">
    <source>
        <dbReference type="SAM" id="MobiDB-lite"/>
    </source>
</evidence>
<name>A0A7I8JW15_SPIIN</name>
<feature type="compositionally biased region" description="Low complexity" evidence="2">
    <location>
        <begin position="58"/>
        <end position="67"/>
    </location>
</feature>
<dbReference type="Proteomes" id="UP000663760">
    <property type="component" value="Chromosome 1"/>
</dbReference>
<feature type="coiled-coil region" evidence="1">
    <location>
        <begin position="179"/>
        <end position="276"/>
    </location>
</feature>
<gene>
    <name evidence="3" type="ORF">SI8410_01000239</name>
</gene>
<dbReference type="EMBL" id="LR746264">
    <property type="protein sequence ID" value="CAA7387910.1"/>
    <property type="molecule type" value="Genomic_DNA"/>
</dbReference>
<keyword evidence="4" id="KW-1185">Reference proteome</keyword>
<dbReference type="PANTHER" id="PTHR35493:SF1">
    <property type="entry name" value="STRUCTURAL MAINTENANCE OF CHROMOSOMES PROTEIN"/>
    <property type="match status" value="1"/>
</dbReference>
<dbReference type="AlphaFoldDB" id="A0A7I8JW15"/>